<reference evidence="2" key="1">
    <citation type="submission" date="2022-11" db="UniProtKB">
        <authorList>
            <consortium name="WormBaseParasite"/>
        </authorList>
    </citation>
    <scope>IDENTIFICATION</scope>
</reference>
<dbReference type="Proteomes" id="UP000887576">
    <property type="component" value="Unplaced"/>
</dbReference>
<evidence type="ECO:0000313" key="1">
    <source>
        <dbReference type="Proteomes" id="UP000887576"/>
    </source>
</evidence>
<proteinExistence type="predicted"/>
<protein>
    <submittedName>
        <fullName evidence="2">Serine protease</fullName>
    </submittedName>
</protein>
<dbReference type="WBParaSite" id="JU765_v2.g19506.t1">
    <property type="protein sequence ID" value="JU765_v2.g19506.t1"/>
    <property type="gene ID" value="JU765_v2.g19506"/>
</dbReference>
<evidence type="ECO:0000313" key="2">
    <source>
        <dbReference type="WBParaSite" id="JU765_v2.g19506.t1"/>
    </source>
</evidence>
<organism evidence="1 2">
    <name type="scientific">Panagrolaimus sp. JU765</name>
    <dbReference type="NCBI Taxonomy" id="591449"/>
    <lineage>
        <taxon>Eukaryota</taxon>
        <taxon>Metazoa</taxon>
        <taxon>Ecdysozoa</taxon>
        <taxon>Nematoda</taxon>
        <taxon>Chromadorea</taxon>
        <taxon>Rhabditida</taxon>
        <taxon>Tylenchina</taxon>
        <taxon>Panagrolaimomorpha</taxon>
        <taxon>Panagrolaimoidea</taxon>
        <taxon>Panagrolaimidae</taxon>
        <taxon>Panagrolaimus</taxon>
    </lineage>
</organism>
<sequence>MEPPSEDDSHSMKQLREIVFQNIKKWLANSPNIKNEKQGNKNEESEKKEIKPASWNAKIYPGNLEEIYQDKKDPNLKPRPYKFGRLSGGNLPEPAGPRDFNSSAFWIEQQLDHFDSSNLLRWKQRFWNNKNYYKPGGPIFLMISGESPAGEKWIENPNVTYLTIAKQLNANVYMLEHRYYGYSRPTADQSTANLKFLSSEQALADVAVFINTINKQENLQNPKWITFGGSYSGALSAWFRQKYSNFTVGAVGSSGPVYAKVDFFEYLQVVEASIRSYSNQCADNIGIAFADIQHRLTTIEGRNQLNTIFKTSVPFNGSSPSVKDVQTFMASLIGSYQGVVQTSGDNTQVAIGHGIKEMCDIMTNAANSAIQNVRKTYELMYGQDAMVDNHYSDDIAFYKNTAFDINNSAARSWFWQTCTEFGYYQSTDLGKNIFGSAVPVDLYIDSCTDVFGPSFNRSFIDNSIAKTQKYYGGNQNYSATNVVLPNGSLDPWHALGLYTDGTTSITSILITGTAHCADMYPSRDNDLPALVNARQKIVQIVSSWIYFYLNFIFLHGQTPLPNIMMATGMFPGSTLPSMQIAGAPMSQNNPEIVNKIVASLFPNQNVDDVSRNAIAKYISATDQVNISLQALNEAKQEMMRMIPQTFKATMENVFAKQRDKMVKFIADLQPRMLAANNSAKFLPYDEIIRGLTAYMGNGQIFTNLTAMQICFDFSQLSTASADIVSLVQHYFNFDPRNGLMNQTCQHNLFGLISMTEDGKNLQQPSQPVSQAIKNASQSAVSGVEDVVNKMGTAAQTVGQKIGEVPNAVSNGFPNVTNQG</sequence>
<name>A0AC34QUR0_9BILA</name>
<accession>A0AC34QUR0</accession>